<dbReference type="Proteomes" id="UP000245890">
    <property type="component" value="Unassembled WGS sequence"/>
</dbReference>
<evidence type="ECO:0000256" key="7">
    <source>
        <dbReference type="ARBA" id="ARBA00022927"/>
    </source>
</evidence>
<proteinExistence type="inferred from homology"/>
<dbReference type="PANTHER" id="PTHR33446">
    <property type="entry name" value="PROTEIN TONB-RELATED"/>
    <property type="match status" value="1"/>
</dbReference>
<dbReference type="InterPro" id="IPR051045">
    <property type="entry name" value="TonB-dependent_transducer"/>
</dbReference>
<dbReference type="PROSITE" id="PS52015">
    <property type="entry name" value="TONB_CTD"/>
    <property type="match status" value="1"/>
</dbReference>
<evidence type="ECO:0000313" key="13">
    <source>
        <dbReference type="Proteomes" id="UP000245890"/>
    </source>
</evidence>
<dbReference type="GO" id="GO:0055085">
    <property type="term" value="P:transmembrane transport"/>
    <property type="evidence" value="ECO:0007669"/>
    <property type="project" value="InterPro"/>
</dbReference>
<keyword evidence="3" id="KW-0813">Transport</keyword>
<dbReference type="EMBL" id="QENQ01000001">
    <property type="protein sequence ID" value="PVX31344.1"/>
    <property type="molecule type" value="Genomic_DNA"/>
</dbReference>
<dbReference type="RefSeq" id="WP_116470726.1">
    <property type="nucleotide sequence ID" value="NZ_QENQ01000001.1"/>
</dbReference>
<keyword evidence="6" id="KW-0812">Transmembrane</keyword>
<evidence type="ECO:0000256" key="4">
    <source>
        <dbReference type="ARBA" id="ARBA00022475"/>
    </source>
</evidence>
<keyword evidence="7" id="KW-0653">Protein transport</keyword>
<evidence type="ECO:0000256" key="1">
    <source>
        <dbReference type="ARBA" id="ARBA00004383"/>
    </source>
</evidence>
<keyword evidence="13" id="KW-1185">Reference proteome</keyword>
<keyword evidence="4" id="KW-1003">Cell membrane</keyword>
<accession>A0A2U0SJ12</accession>
<comment type="subcellular location">
    <subcellularLocation>
        <location evidence="1">Cell inner membrane</location>
        <topology evidence="1">Single-pass membrane protein</topology>
        <orientation evidence="1">Periplasmic side</orientation>
    </subcellularLocation>
</comment>
<dbReference type="Gene3D" id="3.30.1150.10">
    <property type="match status" value="1"/>
</dbReference>
<feature type="compositionally biased region" description="Low complexity" evidence="10">
    <location>
        <begin position="100"/>
        <end position="119"/>
    </location>
</feature>
<keyword evidence="8" id="KW-1133">Transmembrane helix</keyword>
<evidence type="ECO:0000256" key="5">
    <source>
        <dbReference type="ARBA" id="ARBA00022519"/>
    </source>
</evidence>
<comment type="caution">
    <text evidence="12">The sequence shown here is derived from an EMBL/GenBank/DDBJ whole genome shotgun (WGS) entry which is preliminary data.</text>
</comment>
<feature type="region of interest" description="Disordered" evidence="10">
    <location>
        <begin position="95"/>
        <end position="147"/>
    </location>
</feature>
<sequence>MISGGSRLRGTVAAIVVEGLLAALLLAGLQPRVLVRDNPDPDLLSFDVRSPSPPPAPEPAKDRAAPKAQGAAAPPNRVSKATEVVAPPPPVVLQPPPLVTAPKPAAASDSASGAALVAGPGTGAGGTGEGTGSGGRGNGPGGGGGEPLRWIGGRITDDDYPPAALKVGASGTVGLRFVVGVDGRVSSCTVTRSSGNRDLDETTCALIRKRFRYVPSKDPAGRPYADTVTGEHRWDLYESPEAGE</sequence>
<evidence type="ECO:0000256" key="9">
    <source>
        <dbReference type="ARBA" id="ARBA00023136"/>
    </source>
</evidence>
<reference evidence="12 13" key="1">
    <citation type="submission" date="2018-05" db="EMBL/GenBank/DDBJ databases">
        <title>Description of Sphingomonas pokkalii sp nov, isolated from the rhizosphere of saline tolerant pokkali rice and its draft genome analysis.</title>
        <authorList>
            <person name="Menon R."/>
            <person name="Kumari S."/>
            <person name="Rameshkumar N."/>
        </authorList>
    </citation>
    <scope>NUCLEOTIDE SEQUENCE [LARGE SCALE GENOMIC DNA]</scope>
    <source>
        <strain evidence="12 13">L3B27</strain>
    </source>
</reference>
<evidence type="ECO:0000256" key="8">
    <source>
        <dbReference type="ARBA" id="ARBA00022989"/>
    </source>
</evidence>
<dbReference type="GO" id="GO:0015031">
    <property type="term" value="P:protein transport"/>
    <property type="evidence" value="ECO:0007669"/>
    <property type="project" value="UniProtKB-KW"/>
</dbReference>
<protein>
    <submittedName>
        <fullName evidence="12">Energy transducer TonB</fullName>
    </submittedName>
</protein>
<dbReference type="OrthoDB" id="7390536at2"/>
<name>A0A2U0SJ12_9SPHN</name>
<organism evidence="12 13">
    <name type="scientific">Sphingomonas pokkalii</name>
    <dbReference type="NCBI Taxonomy" id="2175090"/>
    <lineage>
        <taxon>Bacteria</taxon>
        <taxon>Pseudomonadati</taxon>
        <taxon>Pseudomonadota</taxon>
        <taxon>Alphaproteobacteria</taxon>
        <taxon>Sphingomonadales</taxon>
        <taxon>Sphingomonadaceae</taxon>
        <taxon>Sphingomonas</taxon>
    </lineage>
</organism>
<feature type="compositionally biased region" description="Low complexity" evidence="10">
    <location>
        <begin position="66"/>
        <end position="75"/>
    </location>
</feature>
<evidence type="ECO:0000256" key="6">
    <source>
        <dbReference type="ARBA" id="ARBA00022692"/>
    </source>
</evidence>
<feature type="domain" description="TonB C-terminal" evidence="11">
    <location>
        <begin position="145"/>
        <end position="243"/>
    </location>
</feature>
<dbReference type="InterPro" id="IPR037682">
    <property type="entry name" value="TonB_C"/>
</dbReference>
<keyword evidence="5" id="KW-0997">Cell inner membrane</keyword>
<evidence type="ECO:0000256" key="10">
    <source>
        <dbReference type="SAM" id="MobiDB-lite"/>
    </source>
</evidence>
<dbReference type="AlphaFoldDB" id="A0A2U0SJ12"/>
<gene>
    <name evidence="12" type="ORF">DD559_04965</name>
</gene>
<feature type="compositionally biased region" description="Gly residues" evidence="10">
    <location>
        <begin position="120"/>
        <end position="146"/>
    </location>
</feature>
<dbReference type="SUPFAM" id="SSF74653">
    <property type="entry name" value="TolA/TonB C-terminal domain"/>
    <property type="match status" value="1"/>
</dbReference>
<dbReference type="NCBIfam" id="TIGR01352">
    <property type="entry name" value="tonB_Cterm"/>
    <property type="match status" value="1"/>
</dbReference>
<evidence type="ECO:0000313" key="12">
    <source>
        <dbReference type="EMBL" id="PVX31344.1"/>
    </source>
</evidence>
<comment type="similarity">
    <text evidence="2">Belongs to the TonB family.</text>
</comment>
<evidence type="ECO:0000256" key="3">
    <source>
        <dbReference type="ARBA" id="ARBA00022448"/>
    </source>
</evidence>
<evidence type="ECO:0000256" key="2">
    <source>
        <dbReference type="ARBA" id="ARBA00006555"/>
    </source>
</evidence>
<dbReference type="Pfam" id="PF03544">
    <property type="entry name" value="TonB_C"/>
    <property type="match status" value="1"/>
</dbReference>
<dbReference type="InterPro" id="IPR006260">
    <property type="entry name" value="TonB/TolA_C"/>
</dbReference>
<dbReference type="GO" id="GO:0005886">
    <property type="term" value="C:plasma membrane"/>
    <property type="evidence" value="ECO:0007669"/>
    <property type="project" value="UniProtKB-SubCell"/>
</dbReference>
<keyword evidence="9" id="KW-0472">Membrane</keyword>
<evidence type="ECO:0000259" key="11">
    <source>
        <dbReference type="PROSITE" id="PS52015"/>
    </source>
</evidence>
<feature type="region of interest" description="Disordered" evidence="10">
    <location>
        <begin position="44"/>
        <end position="81"/>
    </location>
</feature>